<evidence type="ECO:0000313" key="8">
    <source>
        <dbReference type="EMBL" id="RFZ95067.1"/>
    </source>
</evidence>
<feature type="domain" description="SusD-like N-terminal" evidence="7">
    <location>
        <begin position="106"/>
        <end position="231"/>
    </location>
</feature>
<name>A0A372P001_9SPHI</name>
<dbReference type="InterPro" id="IPR033985">
    <property type="entry name" value="SusD-like_N"/>
</dbReference>
<sequence>MKKSFKLKVIIPGTLMLVGLTYSCKKFLDQAPIGSLIPEVIATRTGVDGVLIGAYSVVDGVFDGQAGSPWETGTDNWVYGSVVAGDAFKGSNPGDQPAAANLEAFSATGANDYLDHKWRVCYAGVQRANDVLRLLPQVKDGSITDAQKTQYIAEARFLRGFFHLEAAKLWKNIPYIDESITYTANNYNVPNTGPIWDKIEADFKAAAADLPETQPQIGRANKWAALAFEAKTLMFDHKYADALKILADPATGVLTHGKTSSGADYKLGKYANNFNPSTKNGAEGVFVVQASVHDGANGLNGNAGSVLNFPSGGPAGCCGFFQPTFDFVNSFKVDANGLPLIDTYQNGYIKNDQAVAAGTIYMPGDELVDARLDWSVGRRGIPYLDWGICPGAAWARDQPNGGPYLPIKNVYYKSAQATTSDSYGGWAANQSTANSYNAIRLADVILWAAECAVEANQLADAQGYVNQIRERAADETGWVKGKLTGYGNNDKGEPDATKPIVNNSQLAANYKVGLYTNQFVANGQAWSRKAVYFERKLELGMEGHRFFDLSRWDAVNGGPVTGIMSTEIEKFLKNTRDFGDSFTSAVMKVAKFTSNKNEIYPIPQNQIDLSKGTLKQNPGY</sequence>
<gene>
    <name evidence="8" type="ORF">D0C36_05945</name>
</gene>
<comment type="subcellular location">
    <subcellularLocation>
        <location evidence="1">Cell outer membrane</location>
    </subcellularLocation>
</comment>
<accession>A0A372P001</accession>
<proteinExistence type="inferred from homology"/>
<protein>
    <submittedName>
        <fullName evidence="8">RagB/SusD family nutrient uptake outer membrane protein</fullName>
    </submittedName>
</protein>
<dbReference type="RefSeq" id="WP_117390624.1">
    <property type="nucleotide sequence ID" value="NZ_QWDC01000001.1"/>
</dbReference>
<evidence type="ECO:0000256" key="2">
    <source>
        <dbReference type="ARBA" id="ARBA00006275"/>
    </source>
</evidence>
<evidence type="ECO:0000256" key="4">
    <source>
        <dbReference type="ARBA" id="ARBA00023136"/>
    </source>
</evidence>
<dbReference type="GO" id="GO:0009279">
    <property type="term" value="C:cell outer membrane"/>
    <property type="evidence" value="ECO:0007669"/>
    <property type="project" value="UniProtKB-SubCell"/>
</dbReference>
<evidence type="ECO:0000256" key="5">
    <source>
        <dbReference type="ARBA" id="ARBA00023237"/>
    </source>
</evidence>
<feature type="domain" description="RagB/SusD" evidence="6">
    <location>
        <begin position="298"/>
        <end position="620"/>
    </location>
</feature>
<dbReference type="Pfam" id="PF14322">
    <property type="entry name" value="SusD-like_3"/>
    <property type="match status" value="1"/>
</dbReference>
<dbReference type="InterPro" id="IPR012944">
    <property type="entry name" value="SusD_RagB_dom"/>
</dbReference>
<keyword evidence="3" id="KW-0732">Signal</keyword>
<organism evidence="8 9">
    <name type="scientific">Mucilaginibacter conchicola</name>
    <dbReference type="NCBI Taxonomy" id="2303333"/>
    <lineage>
        <taxon>Bacteria</taxon>
        <taxon>Pseudomonadati</taxon>
        <taxon>Bacteroidota</taxon>
        <taxon>Sphingobacteriia</taxon>
        <taxon>Sphingobacteriales</taxon>
        <taxon>Sphingobacteriaceae</taxon>
        <taxon>Mucilaginibacter</taxon>
    </lineage>
</organism>
<comment type="caution">
    <text evidence="8">The sequence shown here is derived from an EMBL/GenBank/DDBJ whole genome shotgun (WGS) entry which is preliminary data.</text>
</comment>
<evidence type="ECO:0000259" key="7">
    <source>
        <dbReference type="Pfam" id="PF14322"/>
    </source>
</evidence>
<dbReference type="EMBL" id="QWDC01000001">
    <property type="protein sequence ID" value="RFZ95067.1"/>
    <property type="molecule type" value="Genomic_DNA"/>
</dbReference>
<dbReference type="SUPFAM" id="SSF48452">
    <property type="entry name" value="TPR-like"/>
    <property type="match status" value="1"/>
</dbReference>
<dbReference type="Proteomes" id="UP000264217">
    <property type="component" value="Unassembled WGS sequence"/>
</dbReference>
<reference evidence="8 9" key="1">
    <citation type="submission" date="2018-08" db="EMBL/GenBank/DDBJ databases">
        <title>Mucilaginibacter sp. MYSH2.</title>
        <authorList>
            <person name="Seo T."/>
        </authorList>
    </citation>
    <scope>NUCLEOTIDE SEQUENCE [LARGE SCALE GENOMIC DNA]</scope>
    <source>
        <strain evidence="8 9">MYSH2</strain>
    </source>
</reference>
<keyword evidence="5" id="KW-0998">Cell outer membrane</keyword>
<keyword evidence="9" id="KW-1185">Reference proteome</keyword>
<evidence type="ECO:0000259" key="6">
    <source>
        <dbReference type="Pfam" id="PF07980"/>
    </source>
</evidence>
<evidence type="ECO:0000256" key="3">
    <source>
        <dbReference type="ARBA" id="ARBA00022729"/>
    </source>
</evidence>
<dbReference type="PROSITE" id="PS51257">
    <property type="entry name" value="PROKAR_LIPOPROTEIN"/>
    <property type="match status" value="1"/>
</dbReference>
<dbReference type="InterPro" id="IPR011990">
    <property type="entry name" value="TPR-like_helical_dom_sf"/>
</dbReference>
<dbReference type="AlphaFoldDB" id="A0A372P001"/>
<dbReference type="Pfam" id="PF07980">
    <property type="entry name" value="SusD_RagB"/>
    <property type="match status" value="1"/>
</dbReference>
<dbReference type="OrthoDB" id="9792139at2"/>
<comment type="similarity">
    <text evidence="2">Belongs to the SusD family.</text>
</comment>
<keyword evidence="4" id="KW-0472">Membrane</keyword>
<evidence type="ECO:0000313" key="9">
    <source>
        <dbReference type="Proteomes" id="UP000264217"/>
    </source>
</evidence>
<dbReference type="Gene3D" id="1.25.40.390">
    <property type="match status" value="1"/>
</dbReference>
<evidence type="ECO:0000256" key="1">
    <source>
        <dbReference type="ARBA" id="ARBA00004442"/>
    </source>
</evidence>